<dbReference type="PRINTS" id="PR00922">
    <property type="entry name" value="DADACBPTASE3"/>
</dbReference>
<keyword evidence="3" id="KW-0812">Transmembrane</keyword>
<dbReference type="InterPro" id="IPR012338">
    <property type="entry name" value="Beta-lactam/transpept-like"/>
</dbReference>
<keyword evidence="5" id="KW-1185">Reference proteome</keyword>
<feature type="transmembrane region" description="Helical" evidence="3">
    <location>
        <begin position="21"/>
        <end position="42"/>
    </location>
</feature>
<comment type="similarity">
    <text evidence="1">Belongs to the peptidase S13 family.</text>
</comment>
<evidence type="ECO:0000256" key="3">
    <source>
        <dbReference type="SAM" id="Phobius"/>
    </source>
</evidence>
<evidence type="ECO:0000256" key="2">
    <source>
        <dbReference type="ARBA" id="ARBA00022801"/>
    </source>
</evidence>
<evidence type="ECO:0000256" key="1">
    <source>
        <dbReference type="ARBA" id="ARBA00006096"/>
    </source>
</evidence>
<keyword evidence="4" id="KW-0645">Protease</keyword>
<dbReference type="GO" id="GO:0000270">
    <property type="term" value="P:peptidoglycan metabolic process"/>
    <property type="evidence" value="ECO:0007669"/>
    <property type="project" value="TreeGrafter"/>
</dbReference>
<dbReference type="STRING" id="1848.SAMN05443637_110144"/>
<dbReference type="AlphaFoldDB" id="A0A1M6UKS6"/>
<dbReference type="Pfam" id="PF02113">
    <property type="entry name" value="Peptidase_S13"/>
    <property type="match status" value="2"/>
</dbReference>
<organism evidence="4 5">
    <name type="scientific">Pseudonocardia thermophila</name>
    <dbReference type="NCBI Taxonomy" id="1848"/>
    <lineage>
        <taxon>Bacteria</taxon>
        <taxon>Bacillati</taxon>
        <taxon>Actinomycetota</taxon>
        <taxon>Actinomycetes</taxon>
        <taxon>Pseudonocardiales</taxon>
        <taxon>Pseudonocardiaceae</taxon>
        <taxon>Pseudonocardia</taxon>
    </lineage>
</organism>
<protein>
    <submittedName>
        <fullName evidence="4">D-alanyl-D-alanine carboxypeptidase / D-alanyl-D-alanine-endopeptidase (Penicillin-binding protein 4)</fullName>
    </submittedName>
</protein>
<dbReference type="GO" id="GO:0006508">
    <property type="term" value="P:proteolysis"/>
    <property type="evidence" value="ECO:0007669"/>
    <property type="project" value="InterPro"/>
</dbReference>
<keyword evidence="3" id="KW-0472">Membrane</keyword>
<evidence type="ECO:0000313" key="5">
    <source>
        <dbReference type="Proteomes" id="UP000184363"/>
    </source>
</evidence>
<dbReference type="NCBIfam" id="TIGR00666">
    <property type="entry name" value="PBP4"/>
    <property type="match status" value="1"/>
</dbReference>
<keyword evidence="2" id="KW-0378">Hydrolase</keyword>
<gene>
    <name evidence="4" type="ORF">SAMN05443637_110144</name>
</gene>
<dbReference type="SUPFAM" id="SSF56601">
    <property type="entry name" value="beta-lactamase/transpeptidase-like"/>
    <property type="match status" value="1"/>
</dbReference>
<dbReference type="PANTHER" id="PTHR30023">
    <property type="entry name" value="D-ALANYL-D-ALANINE CARBOXYPEPTIDASE"/>
    <property type="match status" value="1"/>
</dbReference>
<dbReference type="Proteomes" id="UP000184363">
    <property type="component" value="Unassembled WGS sequence"/>
</dbReference>
<dbReference type="PANTHER" id="PTHR30023:SF0">
    <property type="entry name" value="PENICILLIN-SENSITIVE CARBOXYPEPTIDASE A"/>
    <property type="match status" value="1"/>
</dbReference>
<reference evidence="4 5" key="1">
    <citation type="submission" date="2016-11" db="EMBL/GenBank/DDBJ databases">
        <authorList>
            <person name="Jaros S."/>
            <person name="Januszkiewicz K."/>
            <person name="Wedrychowicz H."/>
        </authorList>
    </citation>
    <scope>NUCLEOTIDE SEQUENCE [LARGE SCALE GENOMIC DNA]</scope>
    <source>
        <strain evidence="4 5">DSM 43832</strain>
    </source>
</reference>
<keyword evidence="4" id="KW-0121">Carboxypeptidase</keyword>
<sequence>MGLGRTIGDTARVPGRGLRRLAIVLVVLIGAAALGGTVALGAPTVVAKLTGSSTIEAPPPPKLTLVGLPETAPMPSAAALAKQLEKPLDAIPGKVTGIVRDAVTGEVLWDHTSDRALVPGSTGKLLTAAAALLTLDSTRGLVTKVVAGKQPGTVVLVGGGDPTLTALPEGKETVYPQPTRLVELARKVKATVKEPITRVQIDVSRYQGDRMAPGWDPADIQGGYIAPIQPLMLDGGRLDPTEQDGARTPAPARAAGQAFAELLGVDGRQITETVAEPGAKVLAAVTSAPISELVEHTLRVSDNVLAEVLAHEVARARGATPDFPSASREILAALNQAGIDTTGTQLYDGSGLSTKDRVSSRVLGAVLAAAAAPTENPNDPQFLRPLITGLPVAGGDGTLATRFGPGERSADGRGVVRAKTGTLTDVSSLAGVVTDADGRLLVFALMSNGGSPAAVRPRLDDLAAALAECGCRA</sequence>
<accession>A0A1M6UKS6</accession>
<dbReference type="GO" id="GO:0004185">
    <property type="term" value="F:serine-type carboxypeptidase activity"/>
    <property type="evidence" value="ECO:0007669"/>
    <property type="project" value="InterPro"/>
</dbReference>
<name>A0A1M6UKS6_PSETH</name>
<keyword evidence="3" id="KW-1133">Transmembrane helix</keyword>
<dbReference type="Gene3D" id="3.40.710.10">
    <property type="entry name" value="DD-peptidase/beta-lactamase superfamily"/>
    <property type="match status" value="2"/>
</dbReference>
<dbReference type="InterPro" id="IPR000667">
    <property type="entry name" value="Peptidase_S13"/>
</dbReference>
<dbReference type="EMBL" id="FRAP01000010">
    <property type="protein sequence ID" value="SHK69786.1"/>
    <property type="molecule type" value="Genomic_DNA"/>
</dbReference>
<proteinExistence type="inferred from homology"/>
<evidence type="ECO:0000313" key="4">
    <source>
        <dbReference type="EMBL" id="SHK69786.1"/>
    </source>
</evidence>